<comment type="caution">
    <text evidence="8">The sequence shown here is derived from an EMBL/GenBank/DDBJ whole genome shotgun (WGS) entry which is preliminary data.</text>
</comment>
<organism evidence="8 9">
    <name type="scientific">Scophthalmus maximus</name>
    <name type="common">Turbot</name>
    <name type="synonym">Psetta maxima</name>
    <dbReference type="NCBI Taxonomy" id="52904"/>
    <lineage>
        <taxon>Eukaryota</taxon>
        <taxon>Metazoa</taxon>
        <taxon>Chordata</taxon>
        <taxon>Craniata</taxon>
        <taxon>Vertebrata</taxon>
        <taxon>Euteleostomi</taxon>
        <taxon>Actinopterygii</taxon>
        <taxon>Neopterygii</taxon>
        <taxon>Teleostei</taxon>
        <taxon>Neoteleostei</taxon>
        <taxon>Acanthomorphata</taxon>
        <taxon>Carangaria</taxon>
        <taxon>Pleuronectiformes</taxon>
        <taxon>Pleuronectoidei</taxon>
        <taxon>Scophthalmidae</taxon>
        <taxon>Scophthalmus</taxon>
    </lineage>
</organism>
<dbReference type="GO" id="GO:0005886">
    <property type="term" value="C:plasma membrane"/>
    <property type="evidence" value="ECO:0007669"/>
    <property type="project" value="UniProtKB-SubCell"/>
</dbReference>
<evidence type="ECO:0000256" key="1">
    <source>
        <dbReference type="ARBA" id="ARBA00004651"/>
    </source>
</evidence>
<feature type="transmembrane region" description="Helical" evidence="7">
    <location>
        <begin position="302"/>
        <end position="320"/>
    </location>
</feature>
<feature type="transmembrane region" description="Helical" evidence="7">
    <location>
        <begin position="12"/>
        <end position="35"/>
    </location>
</feature>
<dbReference type="Pfam" id="PF09815">
    <property type="entry name" value="XK-related"/>
    <property type="match status" value="1"/>
</dbReference>
<keyword evidence="6 7" id="KW-0472">Membrane</keyword>
<dbReference type="AlphaFoldDB" id="A0A6A4SBV4"/>
<keyword evidence="3" id="KW-1003">Cell membrane</keyword>
<dbReference type="InterPro" id="IPR018629">
    <property type="entry name" value="XK-rel"/>
</dbReference>
<evidence type="ECO:0000256" key="4">
    <source>
        <dbReference type="ARBA" id="ARBA00022692"/>
    </source>
</evidence>
<evidence type="ECO:0000313" key="8">
    <source>
        <dbReference type="EMBL" id="KAF0028132.1"/>
    </source>
</evidence>
<comment type="subcellular location">
    <subcellularLocation>
        <location evidence="1">Cell membrane</location>
        <topology evidence="1">Multi-pass membrane protein</topology>
    </subcellularLocation>
    <subcellularLocation>
        <location evidence="7">Membrane</location>
        <topology evidence="7">Multi-pass membrane protein</topology>
    </subcellularLocation>
</comment>
<evidence type="ECO:0000256" key="2">
    <source>
        <dbReference type="ARBA" id="ARBA00008789"/>
    </source>
</evidence>
<feature type="transmembrane region" description="Helical" evidence="7">
    <location>
        <begin position="87"/>
        <end position="108"/>
    </location>
</feature>
<dbReference type="Proteomes" id="UP000438429">
    <property type="component" value="Unassembled WGS sequence"/>
</dbReference>
<feature type="transmembrane region" description="Helical" evidence="7">
    <location>
        <begin position="175"/>
        <end position="193"/>
    </location>
</feature>
<dbReference type="EMBL" id="VEVO01000017">
    <property type="protein sequence ID" value="KAF0028132.1"/>
    <property type="molecule type" value="Genomic_DNA"/>
</dbReference>
<keyword evidence="5 7" id="KW-1133">Transmembrane helix</keyword>
<evidence type="ECO:0000256" key="5">
    <source>
        <dbReference type="ARBA" id="ARBA00022989"/>
    </source>
</evidence>
<evidence type="ECO:0000256" key="3">
    <source>
        <dbReference type="ARBA" id="ARBA00022475"/>
    </source>
</evidence>
<comment type="similarity">
    <text evidence="2 7">Belongs to the XK family.</text>
</comment>
<feature type="transmembrane region" description="Helical" evidence="7">
    <location>
        <begin position="273"/>
        <end position="290"/>
    </location>
</feature>
<reference evidence="8 9" key="1">
    <citation type="submission" date="2019-06" db="EMBL/GenBank/DDBJ databases">
        <title>Draft genomes of female and male turbot (Scophthalmus maximus).</title>
        <authorList>
            <person name="Xu H."/>
            <person name="Xu X.-W."/>
            <person name="Shao C."/>
            <person name="Chen S."/>
        </authorList>
    </citation>
    <scope>NUCLEOTIDE SEQUENCE [LARGE SCALE GENOMIC DNA]</scope>
    <source>
        <strain evidence="8">Ysfricsl-2016a</strain>
        <tissue evidence="8">Blood</tissue>
    </source>
</reference>
<accession>A0A6A4SBV4</accession>
<dbReference type="PANTHER" id="PTHR16024">
    <property type="entry name" value="XK-RELATED PROTEIN"/>
    <property type="match status" value="1"/>
</dbReference>
<evidence type="ECO:0000313" key="9">
    <source>
        <dbReference type="Proteomes" id="UP000438429"/>
    </source>
</evidence>
<proteinExistence type="inferred from homology"/>
<protein>
    <recommendedName>
        <fullName evidence="7">XK-related protein</fullName>
    </recommendedName>
</protein>
<evidence type="ECO:0000256" key="6">
    <source>
        <dbReference type="ARBA" id="ARBA00023136"/>
    </source>
</evidence>
<feature type="transmembrane region" description="Helical" evidence="7">
    <location>
        <begin position="47"/>
        <end position="67"/>
    </location>
</feature>
<gene>
    <name evidence="8" type="ORF">F2P81_019219</name>
</gene>
<dbReference type="PANTHER" id="PTHR16024:SF13">
    <property type="entry name" value="XK-RELATED PROTEIN 9"/>
    <property type="match status" value="1"/>
</dbReference>
<dbReference type="InterPro" id="IPR050895">
    <property type="entry name" value="XK-related_scramblase"/>
</dbReference>
<evidence type="ECO:0000256" key="7">
    <source>
        <dbReference type="RuleBase" id="RU910716"/>
    </source>
</evidence>
<feature type="transmembrane region" description="Helical" evidence="7">
    <location>
        <begin position="230"/>
        <end position="253"/>
    </location>
</feature>
<keyword evidence="4 7" id="KW-0812">Transmembrane</keyword>
<name>A0A6A4SBV4_SCOMX</name>
<sequence length="468" mass="52830">MLDSDSQYTKLRWSLTIAGLALYALDIWTDIALALKYFQEKQYAWTGLTLVFVLAGLLTTQLFSYAWYRDDARDVLRNSEGRTTIAGISNCGHAALHLFGLGVFTRYYHLLKKGFKVIWTTTRSSCTVEEQRDEHHYLFCLAADLSMLKLFEAFLESAPQLLLQLYIVLGHECSIVQYLSMASSFFNIAWALVDYRRCLRRSLPLVREMPSGLPTAVYLLYKLCTITSRILSYSLLFMLSAYSTVALTLLWLLGTTFAHSLRTDFCSSYGLELLYRAVIGAILMFTFFNVKGQDAKVAMTVYYAFHSLVNIMAPLLLALLKPELQTAMFLLPEVLSEDCGALHMAAQRLRAKVINFRRTENLTDDFISHLFTRPVSFSFWNRKFVERIGSVNVYSTRQPQICTNALYEAMAAACCPAALLPAALLPCCLLPCCPAFSTVPTPPHLSCPVLDSDKALHLARMLRQEVTA</sequence>